<sequence length="72" mass="8098">MDAFEPGYWTQFAPKEIDPKAVGDAQPDEKRTVDAPGREKGEVEEFREVAPESPSKKRKEDVSLQSTACMQQ</sequence>
<dbReference type="Proteomes" id="UP001186974">
    <property type="component" value="Unassembled WGS sequence"/>
</dbReference>
<organism evidence="1 2">
    <name type="scientific">Coniosporium uncinatum</name>
    <dbReference type="NCBI Taxonomy" id="93489"/>
    <lineage>
        <taxon>Eukaryota</taxon>
        <taxon>Fungi</taxon>
        <taxon>Dikarya</taxon>
        <taxon>Ascomycota</taxon>
        <taxon>Pezizomycotina</taxon>
        <taxon>Dothideomycetes</taxon>
        <taxon>Dothideomycetes incertae sedis</taxon>
        <taxon>Coniosporium</taxon>
    </lineage>
</organism>
<name>A0ACC3D4C7_9PEZI</name>
<reference evidence="1" key="1">
    <citation type="submission" date="2024-09" db="EMBL/GenBank/DDBJ databases">
        <title>Black Yeasts Isolated from many extreme environments.</title>
        <authorList>
            <person name="Coleine C."/>
            <person name="Stajich J.E."/>
            <person name="Selbmann L."/>
        </authorList>
    </citation>
    <scope>NUCLEOTIDE SEQUENCE</scope>
    <source>
        <strain evidence="1">CCFEE 5737</strain>
    </source>
</reference>
<accession>A0ACC3D4C7</accession>
<comment type="caution">
    <text evidence="1">The sequence shown here is derived from an EMBL/GenBank/DDBJ whole genome shotgun (WGS) entry which is preliminary data.</text>
</comment>
<proteinExistence type="predicted"/>
<protein>
    <submittedName>
        <fullName evidence="1">Uncharacterized protein</fullName>
    </submittedName>
</protein>
<evidence type="ECO:0000313" key="1">
    <source>
        <dbReference type="EMBL" id="KAK3061452.1"/>
    </source>
</evidence>
<keyword evidence="2" id="KW-1185">Reference proteome</keyword>
<gene>
    <name evidence="1" type="ORF">LTS18_006249</name>
</gene>
<dbReference type="EMBL" id="JAWDJW010007836">
    <property type="protein sequence ID" value="KAK3061452.1"/>
    <property type="molecule type" value="Genomic_DNA"/>
</dbReference>
<evidence type="ECO:0000313" key="2">
    <source>
        <dbReference type="Proteomes" id="UP001186974"/>
    </source>
</evidence>